<dbReference type="EMBL" id="JANPWB010000012">
    <property type="protein sequence ID" value="KAJ1112669.1"/>
    <property type="molecule type" value="Genomic_DNA"/>
</dbReference>
<dbReference type="Proteomes" id="UP001066276">
    <property type="component" value="Chromosome 8"/>
</dbReference>
<feature type="region of interest" description="Disordered" evidence="1">
    <location>
        <begin position="1"/>
        <end position="36"/>
    </location>
</feature>
<organism evidence="2 3">
    <name type="scientific">Pleurodeles waltl</name>
    <name type="common">Iberian ribbed newt</name>
    <dbReference type="NCBI Taxonomy" id="8319"/>
    <lineage>
        <taxon>Eukaryota</taxon>
        <taxon>Metazoa</taxon>
        <taxon>Chordata</taxon>
        <taxon>Craniata</taxon>
        <taxon>Vertebrata</taxon>
        <taxon>Euteleostomi</taxon>
        <taxon>Amphibia</taxon>
        <taxon>Batrachia</taxon>
        <taxon>Caudata</taxon>
        <taxon>Salamandroidea</taxon>
        <taxon>Salamandridae</taxon>
        <taxon>Pleurodelinae</taxon>
        <taxon>Pleurodeles</taxon>
    </lineage>
</organism>
<evidence type="ECO:0000256" key="1">
    <source>
        <dbReference type="SAM" id="MobiDB-lite"/>
    </source>
</evidence>
<name>A0AAV7NDD0_PLEWA</name>
<proteinExistence type="predicted"/>
<reference evidence="2" key="1">
    <citation type="journal article" date="2022" name="bioRxiv">
        <title>Sequencing and chromosome-scale assembly of the giantPleurodeles waltlgenome.</title>
        <authorList>
            <person name="Brown T."/>
            <person name="Elewa A."/>
            <person name="Iarovenko S."/>
            <person name="Subramanian E."/>
            <person name="Araus A.J."/>
            <person name="Petzold A."/>
            <person name="Susuki M."/>
            <person name="Suzuki K.-i.T."/>
            <person name="Hayashi T."/>
            <person name="Toyoda A."/>
            <person name="Oliveira C."/>
            <person name="Osipova E."/>
            <person name="Leigh N.D."/>
            <person name="Simon A."/>
            <person name="Yun M.H."/>
        </authorList>
    </citation>
    <scope>NUCLEOTIDE SEQUENCE</scope>
    <source>
        <strain evidence="2">20211129_DDA</strain>
        <tissue evidence="2">Liver</tissue>
    </source>
</reference>
<accession>A0AAV7NDD0</accession>
<keyword evidence="3" id="KW-1185">Reference proteome</keyword>
<dbReference type="AlphaFoldDB" id="A0AAV7NDD0"/>
<evidence type="ECO:0000313" key="3">
    <source>
        <dbReference type="Proteomes" id="UP001066276"/>
    </source>
</evidence>
<gene>
    <name evidence="2" type="ORF">NDU88_000930</name>
</gene>
<protein>
    <submittedName>
        <fullName evidence="2">Uncharacterized protein</fullName>
    </submittedName>
</protein>
<feature type="compositionally biased region" description="Polar residues" evidence="1">
    <location>
        <begin position="1"/>
        <end position="19"/>
    </location>
</feature>
<sequence length="67" mass="7657">MNSYATSISARDSARQYSTKHLCGRPQNTSKQHELKSEKYGSSFFVARDSVRGICRISKREPNEECK</sequence>
<evidence type="ECO:0000313" key="2">
    <source>
        <dbReference type="EMBL" id="KAJ1112669.1"/>
    </source>
</evidence>
<comment type="caution">
    <text evidence="2">The sequence shown here is derived from an EMBL/GenBank/DDBJ whole genome shotgun (WGS) entry which is preliminary data.</text>
</comment>